<comment type="similarity">
    <text evidence="1">Belongs to the heat shock protein 70 family.</text>
</comment>
<gene>
    <name evidence="4" type="primary">hscA</name>
    <name evidence="4" type="ORF">HOV93_49860</name>
</gene>
<keyword evidence="2" id="KW-0547">Nucleotide-binding</keyword>
<dbReference type="PRINTS" id="PR00301">
    <property type="entry name" value="HEATSHOCK70"/>
</dbReference>
<dbReference type="InterPro" id="IPR018181">
    <property type="entry name" value="Heat_shock_70_CS"/>
</dbReference>
<proteinExistence type="inferred from homology"/>
<evidence type="ECO:0000313" key="5">
    <source>
        <dbReference type="Proteomes" id="UP000551616"/>
    </source>
</evidence>
<dbReference type="GO" id="GO:0005524">
    <property type="term" value="F:ATP binding"/>
    <property type="evidence" value="ECO:0007669"/>
    <property type="project" value="UniProtKB-KW"/>
</dbReference>
<dbReference type="PANTHER" id="PTHR42749:SF1">
    <property type="entry name" value="CELL SHAPE-DETERMINING PROTEIN MREB"/>
    <property type="match status" value="1"/>
</dbReference>
<evidence type="ECO:0000256" key="2">
    <source>
        <dbReference type="ARBA" id="ARBA00022741"/>
    </source>
</evidence>
<organism evidence="4 5">
    <name type="scientific">Bremerella alba</name>
    <dbReference type="NCBI Taxonomy" id="980252"/>
    <lineage>
        <taxon>Bacteria</taxon>
        <taxon>Pseudomonadati</taxon>
        <taxon>Planctomycetota</taxon>
        <taxon>Planctomycetia</taxon>
        <taxon>Pirellulales</taxon>
        <taxon>Pirellulaceae</taxon>
        <taxon>Bremerella</taxon>
    </lineage>
</organism>
<dbReference type="Proteomes" id="UP000551616">
    <property type="component" value="Unassembled WGS sequence"/>
</dbReference>
<dbReference type="EMBL" id="JABRWO010000020">
    <property type="protein sequence ID" value="MBA2117783.1"/>
    <property type="molecule type" value="Genomic_DNA"/>
</dbReference>
<keyword evidence="3" id="KW-0067">ATP-binding</keyword>
<dbReference type="InterPro" id="IPR043129">
    <property type="entry name" value="ATPase_NBD"/>
</dbReference>
<dbReference type="Pfam" id="PF12531">
    <property type="entry name" value="DUF3731"/>
    <property type="match status" value="1"/>
</dbReference>
<evidence type="ECO:0000256" key="1">
    <source>
        <dbReference type="ARBA" id="ARBA00007381"/>
    </source>
</evidence>
<dbReference type="CDD" id="cd10170">
    <property type="entry name" value="ASKHA_NBD_HSP70"/>
    <property type="match status" value="1"/>
</dbReference>
<dbReference type="PROSITE" id="PS00297">
    <property type="entry name" value="HSP70_1"/>
    <property type="match status" value="1"/>
</dbReference>
<sequence>MSIVQATSAQPRPGEEEELPSRYLVGIDLGTTNSAVTFLDTQTDGATIETFAVPQVIAPGQIEPRTTLPSFHYQAAQGEFTPDALRLPWSKSEETTLVGTFARDHGTSVPGRMINSAKSWLSHSGVDRTAALLPWHGSADVEKLSPVEVSSRYLQHVRCAWNDRFKSEPLEKQDIVLTLPASFDEIARELTVEAAKQAGLNRVVLIEEPQAAFYDWLAKHADSWQQHVSPGQTILVCDIGGGTSDFTLIRARAGEENLVQFHRVAVGEHLILGGDNLDLALAHHLEQKLSPNDKLPADRWSILVRRCRQIKETFLGPDPPKSQTVSLPALGSKLIGGALQCEVTREEVHQVLAEGFLPECQLADAPDTRTSGFQEFGLPYAPDAAITRWLAHFLRTHQEVIEEASRHASGAVRPDLVLLNGGFFESPVLKQRLLDVLTRWFTQDDANWQPVLLENQHLDLAVSRGATYYGQVRRGTGVKITANLARTYYIGIGSGETLEAMCLLPATTEPGQEIDLNLTFQLRVSEPVEFPLFISSTRLIDQPGQLVPIDPQQIKALPPIRTVLRARRRAAAETIPVHLHAKLTEIGTIELWCAEVDSDRTWRLQFDIRSATQTDVAAHQSAKEAEGMLDESLWNDAAQLLNETFGKQASRKPQPLIKDLEAALEMRRDQWPTSLLRRMWEHLMDLESGRSKSPTHESRWLNLTGFCLRPGYGLALDDWRVSETWKLLQGRVLHNDDNCRNQSLILWRRIAGGLNRGQQLAIAEPLLLATRAMHKRMTSGGGGSTAAATFTPQQAIEAWRLLGSLELLGAQEKTEIGRKLVDLLGKKKLEPARGAMAWTIGRMGTRVPVYGPLNTLVPKEIAAKWMQAITTQKTTNRADLLAVMQLARHTKDRYRDLPEAARNEAAAWLESQQASQHWVRMVREGGQLDEEEQSQIFGESLPTGLTLVR</sequence>
<name>A0A7V8VA58_9BACT</name>
<accession>A0A7V8VA58</accession>
<keyword evidence="5" id="KW-1185">Reference proteome</keyword>
<dbReference type="SUPFAM" id="SSF53067">
    <property type="entry name" value="Actin-like ATPase domain"/>
    <property type="match status" value="2"/>
</dbReference>
<dbReference type="Gene3D" id="3.90.640.10">
    <property type="entry name" value="Actin, Chain A, domain 4"/>
    <property type="match status" value="1"/>
</dbReference>
<dbReference type="InterPro" id="IPR021030">
    <property type="entry name" value="DUF3731"/>
</dbReference>
<dbReference type="Pfam" id="PF00012">
    <property type="entry name" value="HSP70"/>
    <property type="match status" value="1"/>
</dbReference>
<dbReference type="InterPro" id="IPR013126">
    <property type="entry name" value="Hsp_70_fam"/>
</dbReference>
<comment type="caution">
    <text evidence="4">The sequence shown here is derived from an EMBL/GenBank/DDBJ whole genome shotgun (WGS) entry which is preliminary data.</text>
</comment>
<dbReference type="Gene3D" id="3.30.420.40">
    <property type="match status" value="2"/>
</dbReference>
<evidence type="ECO:0000256" key="3">
    <source>
        <dbReference type="ARBA" id="ARBA00022840"/>
    </source>
</evidence>
<dbReference type="PANTHER" id="PTHR42749">
    <property type="entry name" value="CELL SHAPE-DETERMINING PROTEIN MREB"/>
    <property type="match status" value="1"/>
</dbReference>
<evidence type="ECO:0000313" key="4">
    <source>
        <dbReference type="EMBL" id="MBA2117783.1"/>
    </source>
</evidence>
<dbReference type="RefSeq" id="WP_207399147.1">
    <property type="nucleotide sequence ID" value="NZ_JABRWO010000020.1"/>
</dbReference>
<dbReference type="AlphaFoldDB" id="A0A7V8VA58"/>
<reference evidence="4 5" key="1">
    <citation type="submission" date="2020-05" db="EMBL/GenBank/DDBJ databases">
        <title>Bremerella alba sp. nov., a novel planctomycete isolated from the surface of the macroalga Fucus spiralis.</title>
        <authorList>
            <person name="Godinho O."/>
            <person name="Botelho R."/>
            <person name="Albuquerque L."/>
            <person name="Wiegand S."/>
            <person name="Da Costa M.S."/>
            <person name="Lobo-Da-Cunha A."/>
            <person name="Jogler C."/>
            <person name="Lage O.M."/>
        </authorList>
    </citation>
    <scope>NUCLEOTIDE SEQUENCE [LARGE SCALE GENOMIC DNA]</scope>
    <source>
        <strain evidence="4 5">FF15</strain>
    </source>
</reference>
<protein>
    <submittedName>
        <fullName evidence="4">Chaperone protein HscA</fullName>
    </submittedName>
</protein>
<dbReference type="GO" id="GO:0140662">
    <property type="term" value="F:ATP-dependent protein folding chaperone"/>
    <property type="evidence" value="ECO:0007669"/>
    <property type="project" value="InterPro"/>
</dbReference>